<dbReference type="InterPro" id="IPR029063">
    <property type="entry name" value="SAM-dependent_MTases_sf"/>
</dbReference>
<dbReference type="KEGG" id="ffu:CLAFUR5_08311"/>
<keyword evidence="1" id="KW-0808">Transferase</keyword>
<dbReference type="AlphaFoldDB" id="A0A9Q8P6E6"/>
<dbReference type="Proteomes" id="UP000756132">
    <property type="component" value="Chromosome 3"/>
</dbReference>
<dbReference type="GeneID" id="71988189"/>
<gene>
    <name evidence="1" type="ORF">CLAFUR5_08311</name>
</gene>
<dbReference type="Pfam" id="PF13489">
    <property type="entry name" value="Methyltransf_23"/>
    <property type="match status" value="1"/>
</dbReference>
<keyword evidence="1" id="KW-0489">Methyltransferase</keyword>
<evidence type="ECO:0000313" key="2">
    <source>
        <dbReference type="Proteomes" id="UP000756132"/>
    </source>
</evidence>
<accession>A0A9Q8P6E6</accession>
<evidence type="ECO:0000313" key="1">
    <source>
        <dbReference type="EMBL" id="UJO14881.1"/>
    </source>
</evidence>
<keyword evidence="2" id="KW-1185">Reference proteome</keyword>
<dbReference type="SUPFAM" id="SSF53335">
    <property type="entry name" value="S-adenosyl-L-methionine-dependent methyltransferases"/>
    <property type="match status" value="1"/>
</dbReference>
<dbReference type="EMBL" id="CP090165">
    <property type="protein sequence ID" value="UJO14881.1"/>
    <property type="molecule type" value="Genomic_DNA"/>
</dbReference>
<proteinExistence type="predicted"/>
<sequence length="209" mass="23874">MDPSPMWHGTLPANSDLFVQDAEADWEFKSEEALDFVHGRAMGASIADWPGLYKDTMKHLKPGGWAEVQEYDAWIYSDTDPKMEQAPNIDQLQQLCDEASKKHGKHFNNSEFQKQWMIDAGFTNVQEVVFKTPIGSWAKDPELKEVGKKERKNLIACVESFALAPLTRIMGWSATDAHSLTAKIRNEFRDPNLRMTSVYRYVYGQKPSE</sequence>
<organism evidence="1 2">
    <name type="scientific">Passalora fulva</name>
    <name type="common">Tomato leaf mold</name>
    <name type="synonym">Cladosporium fulvum</name>
    <dbReference type="NCBI Taxonomy" id="5499"/>
    <lineage>
        <taxon>Eukaryota</taxon>
        <taxon>Fungi</taxon>
        <taxon>Dikarya</taxon>
        <taxon>Ascomycota</taxon>
        <taxon>Pezizomycotina</taxon>
        <taxon>Dothideomycetes</taxon>
        <taxon>Dothideomycetidae</taxon>
        <taxon>Mycosphaerellales</taxon>
        <taxon>Mycosphaerellaceae</taxon>
        <taxon>Fulvia</taxon>
    </lineage>
</organism>
<dbReference type="RefSeq" id="XP_047759247.1">
    <property type="nucleotide sequence ID" value="XM_047907459.1"/>
</dbReference>
<dbReference type="GO" id="GO:0008168">
    <property type="term" value="F:methyltransferase activity"/>
    <property type="evidence" value="ECO:0007669"/>
    <property type="project" value="UniProtKB-KW"/>
</dbReference>
<name>A0A9Q8P6E6_PASFU</name>
<protein>
    <submittedName>
        <fullName evidence="1">Methyltransferase pytC</fullName>
    </submittedName>
</protein>
<reference evidence="1" key="1">
    <citation type="submission" date="2021-12" db="EMBL/GenBank/DDBJ databases">
        <authorList>
            <person name="Zaccaron A."/>
            <person name="Stergiopoulos I."/>
        </authorList>
    </citation>
    <scope>NUCLEOTIDE SEQUENCE</scope>
    <source>
        <strain evidence="1">Race5_Kim</strain>
    </source>
</reference>
<dbReference type="Gene3D" id="3.40.50.150">
    <property type="entry name" value="Vaccinia Virus protein VP39"/>
    <property type="match status" value="1"/>
</dbReference>
<dbReference type="GO" id="GO:0032259">
    <property type="term" value="P:methylation"/>
    <property type="evidence" value="ECO:0007669"/>
    <property type="project" value="UniProtKB-KW"/>
</dbReference>
<reference evidence="1" key="2">
    <citation type="journal article" date="2022" name="Microb. Genom.">
        <title>A chromosome-scale genome assembly of the tomato pathogen Cladosporium fulvum reveals a compartmentalized genome architecture and the presence of a dispensable chromosome.</title>
        <authorList>
            <person name="Zaccaron A.Z."/>
            <person name="Chen L.H."/>
            <person name="Samaras A."/>
            <person name="Stergiopoulos I."/>
        </authorList>
    </citation>
    <scope>NUCLEOTIDE SEQUENCE</scope>
    <source>
        <strain evidence="1">Race5_Kim</strain>
    </source>
</reference>
<dbReference type="OrthoDB" id="2013972at2759"/>